<protein>
    <submittedName>
        <fullName evidence="2">Uncharacterized protein</fullName>
    </submittedName>
</protein>
<accession>A0AAU2A3Y4</accession>
<organism evidence="2">
    <name type="scientific">Streptomyces sp. NBC_00093</name>
    <dbReference type="NCBI Taxonomy" id="2975649"/>
    <lineage>
        <taxon>Bacteria</taxon>
        <taxon>Bacillati</taxon>
        <taxon>Actinomycetota</taxon>
        <taxon>Actinomycetes</taxon>
        <taxon>Kitasatosporales</taxon>
        <taxon>Streptomycetaceae</taxon>
        <taxon>Streptomyces</taxon>
    </lineage>
</organism>
<proteinExistence type="predicted"/>
<gene>
    <name evidence="2" type="ORF">OHA22_23235</name>
</gene>
<name>A0AAU2A3Y4_9ACTN</name>
<feature type="chain" id="PRO_5043423733" evidence="1">
    <location>
        <begin position="30"/>
        <end position="57"/>
    </location>
</feature>
<evidence type="ECO:0000313" key="2">
    <source>
        <dbReference type="EMBL" id="WTT18246.1"/>
    </source>
</evidence>
<dbReference type="EMBL" id="CP108222">
    <property type="protein sequence ID" value="WTT18246.1"/>
    <property type="molecule type" value="Genomic_DNA"/>
</dbReference>
<sequence>MLSHTRAICAAIVAAATLIIAANAGPARADTAEPVPGGIRVTVEYAEQWSTPSSGRR</sequence>
<keyword evidence="1" id="KW-0732">Signal</keyword>
<feature type="signal peptide" evidence="1">
    <location>
        <begin position="1"/>
        <end position="29"/>
    </location>
</feature>
<evidence type="ECO:0000256" key="1">
    <source>
        <dbReference type="SAM" id="SignalP"/>
    </source>
</evidence>
<reference evidence="2" key="1">
    <citation type="submission" date="2022-10" db="EMBL/GenBank/DDBJ databases">
        <title>The complete genomes of actinobacterial strains from the NBC collection.</title>
        <authorList>
            <person name="Joergensen T.S."/>
            <person name="Alvarez Arevalo M."/>
            <person name="Sterndorff E.B."/>
            <person name="Faurdal D."/>
            <person name="Vuksanovic O."/>
            <person name="Mourched A.-S."/>
            <person name="Charusanti P."/>
            <person name="Shaw S."/>
            <person name="Blin K."/>
            <person name="Weber T."/>
        </authorList>
    </citation>
    <scope>NUCLEOTIDE SEQUENCE</scope>
    <source>
        <strain evidence="2">NBC_00093</strain>
    </source>
</reference>
<dbReference type="AlphaFoldDB" id="A0AAU2A3Y4"/>